<dbReference type="Proteomes" id="UP000253153">
    <property type="component" value="Unassembled WGS sequence"/>
</dbReference>
<keyword evidence="3" id="KW-1185">Reference proteome</keyword>
<gene>
    <name evidence="2" type="ORF">FIESC28_02290</name>
</gene>
<proteinExistence type="predicted"/>
<evidence type="ECO:0000313" key="3">
    <source>
        <dbReference type="Proteomes" id="UP000253153"/>
    </source>
</evidence>
<dbReference type="AlphaFoldDB" id="A0A366S7A5"/>
<dbReference type="OrthoDB" id="5217917at2759"/>
<evidence type="ECO:0000313" key="2">
    <source>
        <dbReference type="EMBL" id="RBR24872.1"/>
    </source>
</evidence>
<sequence length="168" mass="18308">MHSALLLSTLSCAFFNAIHAFEFTGPDSSKKIDLTQPINITWDATKGSLSEPEARKFDLWFHALGNVDSSTFGWELVSDLSFSSGSYEWDPAAIVKEIKDKGNSLSPDAVHTFEARILDRSGNKLSTVDSDKYAAEGFDFIKDSGSTGLPRSFYTVTTALTITGLALL</sequence>
<evidence type="ECO:0000256" key="1">
    <source>
        <dbReference type="SAM" id="SignalP"/>
    </source>
</evidence>
<feature type="signal peptide" evidence="1">
    <location>
        <begin position="1"/>
        <end position="20"/>
    </location>
</feature>
<feature type="chain" id="PRO_5016652774" evidence="1">
    <location>
        <begin position="21"/>
        <end position="168"/>
    </location>
</feature>
<protein>
    <submittedName>
        <fullName evidence="2">Uncharacterized protein</fullName>
    </submittedName>
</protein>
<name>A0A366S7A5_9HYPO</name>
<organism evidence="2 3">
    <name type="scientific">Fusarium coffeatum</name>
    <dbReference type="NCBI Taxonomy" id="231269"/>
    <lineage>
        <taxon>Eukaryota</taxon>
        <taxon>Fungi</taxon>
        <taxon>Dikarya</taxon>
        <taxon>Ascomycota</taxon>
        <taxon>Pezizomycotina</taxon>
        <taxon>Sordariomycetes</taxon>
        <taxon>Hypocreomycetidae</taxon>
        <taxon>Hypocreales</taxon>
        <taxon>Nectriaceae</taxon>
        <taxon>Fusarium</taxon>
        <taxon>Fusarium incarnatum-equiseti species complex</taxon>
    </lineage>
</organism>
<comment type="caution">
    <text evidence="2">The sequence shown here is derived from an EMBL/GenBank/DDBJ whole genome shotgun (WGS) entry which is preliminary data.</text>
</comment>
<dbReference type="RefSeq" id="XP_031019463.1">
    <property type="nucleotide sequence ID" value="XM_031156440.1"/>
</dbReference>
<reference evidence="2 3" key="1">
    <citation type="submission" date="2018-06" db="EMBL/GenBank/DDBJ databases">
        <title>Fusarium incarnatum-equiseti species complex species 28.</title>
        <authorList>
            <person name="Gardiner D.M."/>
        </authorList>
    </citation>
    <scope>NUCLEOTIDE SEQUENCE [LARGE SCALE GENOMIC DNA]</scope>
    <source>
        <strain evidence="2 3">FIESC_28</strain>
    </source>
</reference>
<accession>A0A366S7A5</accession>
<dbReference type="GeneID" id="41991736"/>
<keyword evidence="1" id="KW-0732">Signal</keyword>
<dbReference type="EMBL" id="QKXC01000048">
    <property type="protein sequence ID" value="RBR24872.1"/>
    <property type="molecule type" value="Genomic_DNA"/>
</dbReference>